<organism evidence="1 2">
    <name type="scientific">Tautonia plasticadhaerens</name>
    <dbReference type="NCBI Taxonomy" id="2527974"/>
    <lineage>
        <taxon>Bacteria</taxon>
        <taxon>Pseudomonadati</taxon>
        <taxon>Planctomycetota</taxon>
        <taxon>Planctomycetia</taxon>
        <taxon>Isosphaerales</taxon>
        <taxon>Isosphaeraceae</taxon>
        <taxon>Tautonia</taxon>
    </lineage>
</organism>
<keyword evidence="2" id="KW-1185">Reference proteome</keyword>
<dbReference type="Pfam" id="PF14072">
    <property type="entry name" value="DndB"/>
    <property type="match status" value="1"/>
</dbReference>
<dbReference type="Proteomes" id="UP000317835">
    <property type="component" value="Chromosome"/>
</dbReference>
<dbReference type="AlphaFoldDB" id="A0A518H9A0"/>
<dbReference type="CDD" id="cd16413">
    <property type="entry name" value="DGQHR_domain"/>
    <property type="match status" value="1"/>
</dbReference>
<accession>A0A518H9A0</accession>
<sequence length="378" mass="42407">MPRKRNPVLRKAALRVEQNGRHPLYLMSLTARELHAVADISRINRDDSGTLLGYQRGEVRRHVRDIVEYLDGDDVLFPNSIIISLTSRVRFEPGHGACGSDGASTGTICIPLPGDGEARPGWIVDGQQRALALMQSKRADWPVPVNAFIADEVSLQRDQFLRVNNTKPLPRGLICELLPEVSGPLPRKLAGRRLPSSLCDLLDRERSSPFRGLIRRTSQADRQAKSTVVADASLIMMLEESIGTPAGCLFPYHNISTGECDLDGIWSILVAYWSAVRESFPEAWGKPPSRSRLMHGTGIRAMGRLMDRVMAGFHPGERNLRKRIEQELRPVVPICRWTSGRWEELQLEWREIQNVPQHLRLLSNLLVRAYLRGRGGAA</sequence>
<protein>
    <recommendedName>
        <fullName evidence="3">DGQHR domain protein</fullName>
    </recommendedName>
</protein>
<dbReference type="NCBIfam" id="NF041060">
    <property type="entry name" value="DpdB"/>
    <property type="match status" value="1"/>
</dbReference>
<dbReference type="EMBL" id="CP036426">
    <property type="protein sequence ID" value="QDV37419.1"/>
    <property type="molecule type" value="Genomic_DNA"/>
</dbReference>
<evidence type="ECO:0008006" key="3">
    <source>
        <dbReference type="Google" id="ProtNLM"/>
    </source>
</evidence>
<reference evidence="1 2" key="1">
    <citation type="submission" date="2019-02" db="EMBL/GenBank/DDBJ databases">
        <title>Deep-cultivation of Planctomycetes and their phenomic and genomic characterization uncovers novel biology.</title>
        <authorList>
            <person name="Wiegand S."/>
            <person name="Jogler M."/>
            <person name="Boedeker C."/>
            <person name="Pinto D."/>
            <person name="Vollmers J."/>
            <person name="Rivas-Marin E."/>
            <person name="Kohn T."/>
            <person name="Peeters S.H."/>
            <person name="Heuer A."/>
            <person name="Rast P."/>
            <person name="Oberbeckmann S."/>
            <person name="Bunk B."/>
            <person name="Jeske O."/>
            <person name="Meyerdierks A."/>
            <person name="Storesund J.E."/>
            <person name="Kallscheuer N."/>
            <person name="Luecker S."/>
            <person name="Lage O.M."/>
            <person name="Pohl T."/>
            <person name="Merkel B.J."/>
            <person name="Hornburger P."/>
            <person name="Mueller R.-W."/>
            <person name="Bruemmer F."/>
            <person name="Labrenz M."/>
            <person name="Spormann A.M."/>
            <person name="Op den Camp H."/>
            <person name="Overmann J."/>
            <person name="Amann R."/>
            <person name="Jetten M.S.M."/>
            <person name="Mascher T."/>
            <person name="Medema M.H."/>
            <person name="Devos D.P."/>
            <person name="Kaster A.-K."/>
            <person name="Ovreas L."/>
            <person name="Rohde M."/>
            <person name="Galperin M.Y."/>
            <person name="Jogler C."/>
        </authorList>
    </citation>
    <scope>NUCLEOTIDE SEQUENCE [LARGE SCALE GENOMIC DNA]</scope>
    <source>
        <strain evidence="1 2">ElP</strain>
    </source>
</reference>
<dbReference type="NCBIfam" id="TIGR03187">
    <property type="entry name" value="DGQHR"/>
    <property type="match status" value="1"/>
</dbReference>
<evidence type="ECO:0000313" key="2">
    <source>
        <dbReference type="Proteomes" id="UP000317835"/>
    </source>
</evidence>
<proteinExistence type="predicted"/>
<dbReference type="KEGG" id="tpla:ElP_53580"/>
<dbReference type="InterPro" id="IPR017601">
    <property type="entry name" value="DGQHR-contain_dom"/>
</dbReference>
<evidence type="ECO:0000313" key="1">
    <source>
        <dbReference type="EMBL" id="QDV37419.1"/>
    </source>
</evidence>
<dbReference type="InterPro" id="IPR017642">
    <property type="entry name" value="DNA_S_mod_DndB"/>
</dbReference>
<gene>
    <name evidence="1" type="ORF">ElP_53580</name>
</gene>
<name>A0A518H9A0_9BACT</name>